<dbReference type="InterPro" id="IPR041673">
    <property type="entry name" value="TetR_C_23"/>
</dbReference>
<gene>
    <name evidence="4" type="ordered locus">Ksed_14200</name>
</gene>
<feature type="DNA-binding region" description="H-T-H motif" evidence="2">
    <location>
        <begin position="29"/>
        <end position="48"/>
    </location>
</feature>
<evidence type="ECO:0000313" key="5">
    <source>
        <dbReference type="Proteomes" id="UP000006666"/>
    </source>
</evidence>
<dbReference type="InterPro" id="IPR009057">
    <property type="entry name" value="Homeodomain-like_sf"/>
</dbReference>
<organism evidence="4 5">
    <name type="scientific">Kytococcus sedentarius (strain ATCC 14392 / DSM 20547 / JCM 11482 / CCUG 33030 / NBRC 15357 / NCTC 11040 / CCM 314 / 541)</name>
    <name type="common">Micrococcus sedentarius</name>
    <dbReference type="NCBI Taxonomy" id="478801"/>
    <lineage>
        <taxon>Bacteria</taxon>
        <taxon>Bacillati</taxon>
        <taxon>Actinomycetota</taxon>
        <taxon>Actinomycetes</taxon>
        <taxon>Micrococcales</taxon>
        <taxon>Kytococcaceae</taxon>
        <taxon>Kytococcus</taxon>
    </lineage>
</organism>
<dbReference type="PANTHER" id="PTHR30055">
    <property type="entry name" value="HTH-TYPE TRANSCRIPTIONAL REGULATOR RUTR"/>
    <property type="match status" value="1"/>
</dbReference>
<dbReference type="Pfam" id="PF17931">
    <property type="entry name" value="TetR_C_23"/>
    <property type="match status" value="1"/>
</dbReference>
<dbReference type="Gene3D" id="1.10.357.10">
    <property type="entry name" value="Tetracycline Repressor, domain 2"/>
    <property type="match status" value="1"/>
</dbReference>
<dbReference type="SUPFAM" id="SSF46689">
    <property type="entry name" value="Homeodomain-like"/>
    <property type="match status" value="1"/>
</dbReference>
<evidence type="ECO:0000256" key="1">
    <source>
        <dbReference type="ARBA" id="ARBA00023125"/>
    </source>
</evidence>
<dbReference type="Pfam" id="PF00440">
    <property type="entry name" value="TetR_N"/>
    <property type="match status" value="1"/>
</dbReference>
<dbReference type="EMBL" id="CP001686">
    <property type="protein sequence ID" value="ACV06447.1"/>
    <property type="molecule type" value="Genomic_DNA"/>
</dbReference>
<dbReference type="eggNOG" id="COG1309">
    <property type="taxonomic scope" value="Bacteria"/>
</dbReference>
<dbReference type="Proteomes" id="UP000006666">
    <property type="component" value="Chromosome"/>
</dbReference>
<protein>
    <submittedName>
        <fullName evidence="4">Transcriptional regulator, TetR family</fullName>
    </submittedName>
</protein>
<dbReference type="InterPro" id="IPR036271">
    <property type="entry name" value="Tet_transcr_reg_TetR-rel_C_sf"/>
</dbReference>
<dbReference type="GO" id="GO:0000976">
    <property type="term" value="F:transcription cis-regulatory region binding"/>
    <property type="evidence" value="ECO:0007669"/>
    <property type="project" value="TreeGrafter"/>
</dbReference>
<evidence type="ECO:0000259" key="3">
    <source>
        <dbReference type="PROSITE" id="PS50977"/>
    </source>
</evidence>
<dbReference type="HOGENOM" id="CLU_072073_0_0_11"/>
<dbReference type="PANTHER" id="PTHR30055:SF146">
    <property type="entry name" value="HTH-TYPE TRANSCRIPTIONAL DUAL REGULATOR CECR"/>
    <property type="match status" value="1"/>
</dbReference>
<evidence type="ECO:0000256" key="2">
    <source>
        <dbReference type="PROSITE-ProRule" id="PRU00335"/>
    </source>
</evidence>
<dbReference type="SUPFAM" id="SSF48498">
    <property type="entry name" value="Tetracyclin repressor-like, C-terminal domain"/>
    <property type="match status" value="1"/>
</dbReference>
<evidence type="ECO:0000313" key="4">
    <source>
        <dbReference type="EMBL" id="ACV06447.1"/>
    </source>
</evidence>
<accession>C7NHU0</accession>
<reference evidence="4 5" key="1">
    <citation type="journal article" date="2009" name="Stand. Genomic Sci.">
        <title>Complete genome sequence of Kytococcus sedentarius type strain (541).</title>
        <authorList>
            <person name="Sims D."/>
            <person name="Brettin T."/>
            <person name="Detter J.C."/>
            <person name="Han C."/>
            <person name="Lapidus A."/>
            <person name="Copeland A."/>
            <person name="Glavina Del Rio T."/>
            <person name="Nolan M."/>
            <person name="Chen F."/>
            <person name="Lucas S."/>
            <person name="Tice H."/>
            <person name="Cheng J.F."/>
            <person name="Bruce D."/>
            <person name="Goodwin L."/>
            <person name="Pitluck S."/>
            <person name="Ovchinnikova G."/>
            <person name="Pati A."/>
            <person name="Ivanova N."/>
            <person name="Mavrommatis K."/>
            <person name="Chen A."/>
            <person name="Palaniappan K."/>
            <person name="D'haeseleer P."/>
            <person name="Chain P."/>
            <person name="Bristow J."/>
            <person name="Eisen J.A."/>
            <person name="Markowitz V."/>
            <person name="Hugenholtz P."/>
            <person name="Schneider S."/>
            <person name="Goker M."/>
            <person name="Pukall R."/>
            <person name="Kyrpides N.C."/>
            <person name="Klenk H.P."/>
        </authorList>
    </citation>
    <scope>NUCLEOTIDE SEQUENCE [LARGE SCALE GENOMIC DNA]</scope>
    <source>
        <strain evidence="5">ATCC 14392 / DSM 20547 / JCM 11482 / CCUG 33030 / NBRC 15357 / NCTC 11040 / CCM 314 / 541</strain>
    </source>
</reference>
<dbReference type="GO" id="GO:0003700">
    <property type="term" value="F:DNA-binding transcription factor activity"/>
    <property type="evidence" value="ECO:0007669"/>
    <property type="project" value="TreeGrafter"/>
</dbReference>
<name>C7NHU0_KYTSD</name>
<proteinExistence type="predicted"/>
<dbReference type="KEGG" id="kse:Ksed_14200"/>
<dbReference type="AlphaFoldDB" id="C7NHU0"/>
<dbReference type="PROSITE" id="PS50977">
    <property type="entry name" value="HTH_TETR_2"/>
    <property type="match status" value="1"/>
</dbReference>
<dbReference type="InterPro" id="IPR050109">
    <property type="entry name" value="HTH-type_TetR-like_transc_reg"/>
</dbReference>
<dbReference type="RefSeq" id="WP_015779392.1">
    <property type="nucleotide sequence ID" value="NC_013169.1"/>
</dbReference>
<sequence>MAQKSEQTRQVVLDTALRLFRQEGYAATTMRRIATEAGLSPSNAYYYFSGKDELVQELYRQLQAEHRLAAAPGIEPGARLEVNLAHVLHHGLDTNAPYHAFGSTLLASALAPGSPVNPFGPDQAEAREAATGLMAEVVRASSGVPGGALGERLPHLLWLAYMGVTLFWVLDTSEEQRRTRVLVDGAAPLISRVLRLSRLPVGRGLTEDALGLMDRLTTVAEQADGRA</sequence>
<keyword evidence="5" id="KW-1185">Reference proteome</keyword>
<dbReference type="InterPro" id="IPR001647">
    <property type="entry name" value="HTH_TetR"/>
</dbReference>
<keyword evidence="1 2" id="KW-0238">DNA-binding</keyword>
<dbReference type="PRINTS" id="PR00455">
    <property type="entry name" value="HTHTETR"/>
</dbReference>
<dbReference type="STRING" id="478801.Ksed_14200"/>
<feature type="domain" description="HTH tetR-type" evidence="3">
    <location>
        <begin position="6"/>
        <end position="66"/>
    </location>
</feature>